<sequence>MTSLTSSDPHRLGRYWLAGRLGAGGQGVVYEAYGEAGERVAVKVPRVDDPESRARLAKEAAATQRVASFCTAKVIEVAEPYIVSEFVPGPNLRQVIAEHGPYEGDTLRRLAIGVATALTAIHQAGVVHRDLKPDNIILGPDGPRVIDFGVAREIGPTTTGPVMGTPNYMAPEVLAGRGATAAADLWAWGLVVLFAARGEDAIAVRDPVAVVADVMDFRPAPGDLAGLADPLGPLVSAVLVREATDRPSARDVLLSLLGESDSLLGESDETGGDPLTRGGSLASPLRSTAEPDLGAIAEELYSELSEAEQATAPEVLLRMLDGDGSLRPVTRDELPETEAVDALLTFFGAAGLVRRTGDTYELAKPALVQAWPRLRTWVADNRDGLPVHRRLVEAARLWDGHGRKPGDLLHGSSLDRTLHWAATERKDLTLARKEREFLDAATRQSRRQSRRRGMIAAALAVLLATTLGGLGLAEYRRGVSERQRDDALARSLVLRAADLRDTSPRVSMMMSATAWRLAPLPESRGALYDSMSQITLDSFTDPAASADTSYALSPDGRTFLASVGGQVVFWDVPRHRRTRVLSGVGPVSKLALSYDGRTLAIQDERHVRLWDVFSGTPKGAPFAAGVLPTHADSLRFSPDGRRLFILQGIDRGRDGAWWDLETRRSLGMDAVSPDGALGVRYSTGGGRAELWDLRTRRRLPASWLPLKTQIQGAEFDPDGRELAVAVFRPEAEDGAGTSLLFRSVPSGKPLPGDNAGPIASAIAFNDRFIATWAAARLVVLRRSDGWVMADRHLHAPINELRFNGTALRILTDAGTVYTADVSWLSDSALVRRTPSEFARLAPGGGGLAVYSAGQARLWAGGKEVARPIDVGGQTGDGAVLSFSSDGSLLAVGGAATTRVTVLDARTGAVRTAFTLADKDAGGVAGMAFSPDGGTLAVAPARTEETAPVELWNLRNGSITRTTAPGSAGMAFRPDGKALVTASAPYLTIIDPVGGAPVGPGGVPGGTTAFSPDGRYAVISGSERMTLWDSAFTRAIASFPAVQGGAGIPIWSPDGNTIATYGTDERIRLWDVASRGFLGVVYDGLDWQGESANASIAFSRDGRTLYAATPEGVIKQFALDGDRALTEVCRRAGGTLSVADWRRYLPEIEQFDPCVTP</sequence>
<protein>
    <submittedName>
        <fullName evidence="8">WD40 repeat domain-containing serine/threonine protein kinase</fullName>
    </submittedName>
</protein>
<evidence type="ECO:0000256" key="5">
    <source>
        <dbReference type="PROSITE-ProRule" id="PRU00221"/>
    </source>
</evidence>
<feature type="domain" description="Protein kinase" evidence="7">
    <location>
        <begin position="15"/>
        <end position="264"/>
    </location>
</feature>
<keyword evidence="9" id="KW-1185">Reference proteome</keyword>
<evidence type="ECO:0000256" key="4">
    <source>
        <dbReference type="ARBA" id="ARBA00022840"/>
    </source>
</evidence>
<evidence type="ECO:0000256" key="2">
    <source>
        <dbReference type="ARBA" id="ARBA00022741"/>
    </source>
</evidence>
<dbReference type="Pfam" id="PF00069">
    <property type="entry name" value="Pkinase"/>
    <property type="match status" value="1"/>
</dbReference>
<dbReference type="InterPro" id="IPR001680">
    <property type="entry name" value="WD40_rpt"/>
</dbReference>
<dbReference type="Pfam" id="PF00400">
    <property type="entry name" value="WD40"/>
    <property type="match status" value="1"/>
</dbReference>
<dbReference type="RefSeq" id="WP_219527541.1">
    <property type="nucleotide sequence ID" value="NZ_JAHKRM010000002.1"/>
</dbReference>
<dbReference type="CDD" id="cd14014">
    <property type="entry name" value="STKc_PknB_like"/>
    <property type="match status" value="1"/>
</dbReference>
<keyword evidence="5" id="KW-0853">WD repeat</keyword>
<proteinExistence type="predicted"/>
<evidence type="ECO:0000256" key="3">
    <source>
        <dbReference type="ARBA" id="ARBA00022777"/>
    </source>
</evidence>
<feature type="region of interest" description="Disordered" evidence="6">
    <location>
        <begin position="263"/>
        <end position="287"/>
    </location>
</feature>
<dbReference type="PANTHER" id="PTHR43289">
    <property type="entry name" value="MITOGEN-ACTIVATED PROTEIN KINASE KINASE KINASE 20-RELATED"/>
    <property type="match status" value="1"/>
</dbReference>
<dbReference type="PANTHER" id="PTHR43289:SF34">
    <property type="entry name" value="SERINE_THREONINE-PROTEIN KINASE YBDM-RELATED"/>
    <property type="match status" value="1"/>
</dbReference>
<evidence type="ECO:0000256" key="6">
    <source>
        <dbReference type="SAM" id="MobiDB-lite"/>
    </source>
</evidence>
<dbReference type="InterPro" id="IPR000719">
    <property type="entry name" value="Prot_kinase_dom"/>
</dbReference>
<dbReference type="PROSITE" id="PS00108">
    <property type="entry name" value="PROTEIN_KINASE_ST"/>
    <property type="match status" value="1"/>
</dbReference>
<evidence type="ECO:0000256" key="1">
    <source>
        <dbReference type="ARBA" id="ARBA00022679"/>
    </source>
</evidence>
<dbReference type="InterPro" id="IPR049052">
    <property type="entry name" value="nSTAND1"/>
</dbReference>
<dbReference type="PROSITE" id="PS50011">
    <property type="entry name" value="PROTEIN_KINASE_DOM"/>
    <property type="match status" value="1"/>
</dbReference>
<name>A0ABW4GW73_9ACTN</name>
<dbReference type="EMBL" id="JBHUCM010000067">
    <property type="protein sequence ID" value="MFD1546589.1"/>
    <property type="molecule type" value="Genomic_DNA"/>
</dbReference>
<keyword evidence="3 8" id="KW-0418">Kinase</keyword>
<gene>
    <name evidence="8" type="ORF">ACFSJ0_56800</name>
</gene>
<reference evidence="9" key="1">
    <citation type="journal article" date="2019" name="Int. J. Syst. Evol. Microbiol.">
        <title>The Global Catalogue of Microorganisms (GCM) 10K type strain sequencing project: providing services to taxonomists for standard genome sequencing and annotation.</title>
        <authorList>
            <consortium name="The Broad Institute Genomics Platform"/>
            <consortium name="The Broad Institute Genome Sequencing Center for Infectious Disease"/>
            <person name="Wu L."/>
            <person name="Ma J."/>
        </authorList>
    </citation>
    <scope>NUCLEOTIDE SEQUENCE [LARGE SCALE GENOMIC DNA]</scope>
    <source>
        <strain evidence="9">CGMCC 1.15399</strain>
    </source>
</reference>
<dbReference type="InterPro" id="IPR008271">
    <property type="entry name" value="Ser/Thr_kinase_AS"/>
</dbReference>
<dbReference type="GO" id="GO:0004674">
    <property type="term" value="F:protein serine/threonine kinase activity"/>
    <property type="evidence" value="ECO:0007669"/>
    <property type="project" value="UniProtKB-KW"/>
</dbReference>
<dbReference type="Pfam" id="PF20703">
    <property type="entry name" value="nSTAND1"/>
    <property type="match status" value="1"/>
</dbReference>
<keyword evidence="1" id="KW-0808">Transferase</keyword>
<evidence type="ECO:0000259" key="7">
    <source>
        <dbReference type="PROSITE" id="PS50011"/>
    </source>
</evidence>
<feature type="repeat" description="WD" evidence="5">
    <location>
        <begin position="1050"/>
        <end position="1073"/>
    </location>
</feature>
<dbReference type="SMART" id="SM00220">
    <property type="entry name" value="S_TKc"/>
    <property type="match status" value="1"/>
</dbReference>
<evidence type="ECO:0000313" key="8">
    <source>
        <dbReference type="EMBL" id="MFD1546589.1"/>
    </source>
</evidence>
<accession>A0ABW4GW73</accession>
<evidence type="ECO:0000313" key="9">
    <source>
        <dbReference type="Proteomes" id="UP001597097"/>
    </source>
</evidence>
<keyword evidence="8" id="KW-0723">Serine/threonine-protein kinase</keyword>
<organism evidence="8 9">
    <name type="scientific">Nonomuraea guangzhouensis</name>
    <dbReference type="NCBI Taxonomy" id="1291555"/>
    <lineage>
        <taxon>Bacteria</taxon>
        <taxon>Bacillati</taxon>
        <taxon>Actinomycetota</taxon>
        <taxon>Actinomycetes</taxon>
        <taxon>Streptosporangiales</taxon>
        <taxon>Streptosporangiaceae</taxon>
        <taxon>Nonomuraea</taxon>
    </lineage>
</organism>
<keyword evidence="4" id="KW-0067">ATP-binding</keyword>
<dbReference type="PROSITE" id="PS50082">
    <property type="entry name" value="WD_REPEATS_2"/>
    <property type="match status" value="1"/>
</dbReference>
<dbReference type="SMART" id="SM00320">
    <property type="entry name" value="WD40"/>
    <property type="match status" value="4"/>
</dbReference>
<dbReference type="Proteomes" id="UP001597097">
    <property type="component" value="Unassembled WGS sequence"/>
</dbReference>
<keyword evidence="2" id="KW-0547">Nucleotide-binding</keyword>
<comment type="caution">
    <text evidence="8">The sequence shown here is derived from an EMBL/GenBank/DDBJ whole genome shotgun (WGS) entry which is preliminary data.</text>
</comment>